<dbReference type="SMART" id="SM00448">
    <property type="entry name" value="REC"/>
    <property type="match status" value="1"/>
</dbReference>
<dbReference type="PANTHER" id="PTHR43228">
    <property type="entry name" value="TWO-COMPONENT RESPONSE REGULATOR"/>
    <property type="match status" value="1"/>
</dbReference>
<feature type="domain" description="Response regulatory" evidence="4">
    <location>
        <begin position="2"/>
        <end position="118"/>
    </location>
</feature>
<evidence type="ECO:0000256" key="2">
    <source>
        <dbReference type="ARBA" id="ARBA00024867"/>
    </source>
</evidence>
<dbReference type="SUPFAM" id="SSF52172">
    <property type="entry name" value="CheY-like"/>
    <property type="match status" value="1"/>
</dbReference>
<dbReference type="PROSITE" id="PS50110">
    <property type="entry name" value="RESPONSE_REGULATORY"/>
    <property type="match status" value="1"/>
</dbReference>
<sequence>MKLLIVDDSSFSQIVTSKLIKNFFEDIDIILANDGEDGFKKYTEIKPDYVFVDLLMPKLNGHGLIKLIKEYDKNAKIFVISADVQNSVKKEMEAYEIKSFINKPFNEEKAKLVFDIIKGDMQ</sequence>
<reference evidence="6" key="1">
    <citation type="journal article" date="2019" name="Int. J. Syst. Evol. Microbiol.">
        <title>The Global Catalogue of Microorganisms (GCM) 10K type strain sequencing project: providing services to taxonomists for standard genome sequencing and annotation.</title>
        <authorList>
            <consortium name="The Broad Institute Genomics Platform"/>
            <consortium name="The Broad Institute Genome Sequencing Center for Infectious Disease"/>
            <person name="Wu L."/>
            <person name="Ma J."/>
        </authorList>
    </citation>
    <scope>NUCLEOTIDE SEQUENCE [LARGE SCALE GENOMIC DNA]</scope>
    <source>
        <strain evidence="6">JCM 1405</strain>
    </source>
</reference>
<organism evidence="5 6">
    <name type="scientific">Clostridium malenominatum</name>
    <dbReference type="NCBI Taxonomy" id="1539"/>
    <lineage>
        <taxon>Bacteria</taxon>
        <taxon>Bacillati</taxon>
        <taxon>Bacillota</taxon>
        <taxon>Clostridia</taxon>
        <taxon>Eubacteriales</taxon>
        <taxon>Clostridiaceae</taxon>
        <taxon>Clostridium</taxon>
    </lineage>
</organism>
<evidence type="ECO:0000313" key="6">
    <source>
        <dbReference type="Proteomes" id="UP001500339"/>
    </source>
</evidence>
<evidence type="ECO:0000256" key="3">
    <source>
        <dbReference type="PROSITE-ProRule" id="PRU00169"/>
    </source>
</evidence>
<dbReference type="Pfam" id="PF00072">
    <property type="entry name" value="Response_reg"/>
    <property type="match status" value="1"/>
</dbReference>
<comment type="caution">
    <text evidence="5">The sequence shown here is derived from an EMBL/GenBank/DDBJ whole genome shotgun (WGS) entry which is preliminary data.</text>
</comment>
<dbReference type="InterPro" id="IPR011006">
    <property type="entry name" value="CheY-like_superfamily"/>
</dbReference>
<dbReference type="PANTHER" id="PTHR43228:SF1">
    <property type="entry name" value="TWO-COMPONENT RESPONSE REGULATOR ARR22"/>
    <property type="match status" value="1"/>
</dbReference>
<gene>
    <name evidence="5" type="ORF">GCM10008905_23950</name>
</gene>
<dbReference type="InterPro" id="IPR001789">
    <property type="entry name" value="Sig_transdc_resp-reg_receiver"/>
</dbReference>
<proteinExistence type="predicted"/>
<dbReference type="RefSeq" id="WP_343769994.1">
    <property type="nucleotide sequence ID" value="NZ_BAAACF010000003.1"/>
</dbReference>
<name>A0ABP3UBI1_9CLOT</name>
<evidence type="ECO:0000259" key="4">
    <source>
        <dbReference type="PROSITE" id="PS50110"/>
    </source>
</evidence>
<dbReference type="EMBL" id="BAAACF010000003">
    <property type="protein sequence ID" value="GAA0726931.1"/>
    <property type="molecule type" value="Genomic_DNA"/>
</dbReference>
<keyword evidence="6" id="KW-1185">Reference proteome</keyword>
<comment type="function">
    <text evidence="2">May play the central regulatory role in sporulation. It may be an element of the effector pathway responsible for the activation of sporulation genes in response to nutritional stress. Spo0A may act in concert with spo0H (a sigma factor) to control the expression of some genes that are critical to the sporulation process.</text>
</comment>
<evidence type="ECO:0000313" key="5">
    <source>
        <dbReference type="EMBL" id="GAA0726931.1"/>
    </source>
</evidence>
<accession>A0ABP3UBI1</accession>
<dbReference type="InterPro" id="IPR052048">
    <property type="entry name" value="ST_Response_Regulator"/>
</dbReference>
<protein>
    <recommendedName>
        <fullName evidence="1">Stage 0 sporulation protein A homolog</fullName>
    </recommendedName>
</protein>
<feature type="modified residue" description="4-aspartylphosphate" evidence="3">
    <location>
        <position position="53"/>
    </location>
</feature>
<dbReference type="Proteomes" id="UP001500339">
    <property type="component" value="Unassembled WGS sequence"/>
</dbReference>
<evidence type="ECO:0000256" key="1">
    <source>
        <dbReference type="ARBA" id="ARBA00018672"/>
    </source>
</evidence>
<dbReference type="Gene3D" id="3.40.50.2300">
    <property type="match status" value="1"/>
</dbReference>
<keyword evidence="3" id="KW-0597">Phosphoprotein</keyword>